<keyword evidence="3 6" id="KW-0732">Signal</keyword>
<sequence length="560" mass="63635">MKPMNTIFRILTLGFAFALVACTDLSETVYSDVSEENIELNDADIERMSGAVYSELRSVYWGWNGLFDIQEESSDLIMTPLRIGVGWGDLYIAMHKHNFNPYIGHFWTIWNHCYNGIGYANKVLDQESVQQNPELKAEMQTMRALYYYILFDCFRNIALETTQNVPPGYLPEQADPKELFDFVVSELKEARENLGTEKFHGHPNKYVASMILAKMYLNHNAWFNDFSSNEYYELALSEAEFVIEEGGYSLSASYKDNFKADLNGNPEIIFAIPYDITYASGNYLVNKALIGVGARAFGYSGTPWNGSCAIPQFIDTYHENDGRFDDTWAHGQQYHYTTGEPLRTSADDQGEVNLVYTKEVHSIDNPGAYMLEGYRFIKNEIVPGNNGTYGDDVPFFRLADAMFIKAECLLRLGRNQAVAAQLITEVRQRAFADPSDATRTVADLTGGSIYDYGHREWTNKGATVYDPNALIATYEGGSDVEFGGLLDDLAWEFVGEHHRRQDLVRFRVTGKNMNVYNGKSWFCKDAETDQEKAVEKNIFPIFQDFLNSNPNLDQNPGYFN</sequence>
<evidence type="ECO:0000313" key="9">
    <source>
        <dbReference type="EMBL" id="SFW48040.1"/>
    </source>
</evidence>
<keyword evidence="5" id="KW-0998">Cell outer membrane</keyword>
<dbReference type="RefSeq" id="WP_072317069.1">
    <property type="nucleotide sequence ID" value="NZ_FPJE01000008.1"/>
</dbReference>
<evidence type="ECO:0000259" key="7">
    <source>
        <dbReference type="Pfam" id="PF07980"/>
    </source>
</evidence>
<evidence type="ECO:0000256" key="4">
    <source>
        <dbReference type="ARBA" id="ARBA00023136"/>
    </source>
</evidence>
<dbReference type="Pfam" id="PF14322">
    <property type="entry name" value="SusD-like_3"/>
    <property type="match status" value="1"/>
</dbReference>
<keyword evidence="10" id="KW-1185">Reference proteome</keyword>
<dbReference type="GO" id="GO:0009279">
    <property type="term" value="C:cell outer membrane"/>
    <property type="evidence" value="ECO:0007669"/>
    <property type="project" value="UniProtKB-SubCell"/>
</dbReference>
<evidence type="ECO:0000256" key="3">
    <source>
        <dbReference type="ARBA" id="ARBA00022729"/>
    </source>
</evidence>
<evidence type="ECO:0000256" key="6">
    <source>
        <dbReference type="SAM" id="SignalP"/>
    </source>
</evidence>
<dbReference type="AlphaFoldDB" id="A0A1K1PJS1"/>
<feature type="domain" description="RagB/SusD" evidence="7">
    <location>
        <begin position="312"/>
        <end position="558"/>
    </location>
</feature>
<proteinExistence type="inferred from homology"/>
<accession>A0A1K1PJS1</accession>
<dbReference type="InterPro" id="IPR011990">
    <property type="entry name" value="TPR-like_helical_dom_sf"/>
</dbReference>
<evidence type="ECO:0000256" key="1">
    <source>
        <dbReference type="ARBA" id="ARBA00004442"/>
    </source>
</evidence>
<comment type="similarity">
    <text evidence="2">Belongs to the SusD family.</text>
</comment>
<protein>
    <submittedName>
        <fullName evidence="9">Starch-binding associating with outer membrane</fullName>
    </submittedName>
</protein>
<dbReference type="InterPro" id="IPR033985">
    <property type="entry name" value="SusD-like_N"/>
</dbReference>
<dbReference type="OrthoDB" id="5694214at2"/>
<dbReference type="STRING" id="1150368.SAMN02927921_01840"/>
<dbReference type="Gene3D" id="1.25.40.390">
    <property type="match status" value="1"/>
</dbReference>
<dbReference type="SUPFAM" id="SSF48452">
    <property type="entry name" value="TPR-like"/>
    <property type="match status" value="1"/>
</dbReference>
<feature type="signal peptide" evidence="6">
    <location>
        <begin position="1"/>
        <end position="18"/>
    </location>
</feature>
<reference evidence="9 10" key="1">
    <citation type="submission" date="2016-11" db="EMBL/GenBank/DDBJ databases">
        <authorList>
            <person name="Jaros S."/>
            <person name="Januszkiewicz K."/>
            <person name="Wedrychowicz H."/>
        </authorList>
    </citation>
    <scope>NUCLEOTIDE SEQUENCE [LARGE SCALE GENOMIC DNA]</scope>
    <source>
        <strain evidence="9 10">CGMCC 1.12145</strain>
    </source>
</reference>
<dbReference type="Proteomes" id="UP000182248">
    <property type="component" value="Unassembled WGS sequence"/>
</dbReference>
<dbReference type="EMBL" id="FPJE01000008">
    <property type="protein sequence ID" value="SFW48040.1"/>
    <property type="molecule type" value="Genomic_DNA"/>
</dbReference>
<name>A0A1K1PJS1_9FLAO</name>
<gene>
    <name evidence="9" type="ORF">SAMN02927921_01840</name>
</gene>
<dbReference type="InterPro" id="IPR012944">
    <property type="entry name" value="SusD_RagB_dom"/>
</dbReference>
<evidence type="ECO:0000259" key="8">
    <source>
        <dbReference type="Pfam" id="PF14322"/>
    </source>
</evidence>
<dbReference type="Pfam" id="PF07980">
    <property type="entry name" value="SusD_RagB"/>
    <property type="match status" value="1"/>
</dbReference>
<organism evidence="9 10">
    <name type="scientific">Sinomicrobium oceani</name>
    <dbReference type="NCBI Taxonomy" id="1150368"/>
    <lineage>
        <taxon>Bacteria</taxon>
        <taxon>Pseudomonadati</taxon>
        <taxon>Bacteroidota</taxon>
        <taxon>Flavobacteriia</taxon>
        <taxon>Flavobacteriales</taxon>
        <taxon>Flavobacteriaceae</taxon>
        <taxon>Sinomicrobium</taxon>
    </lineage>
</organism>
<evidence type="ECO:0000256" key="5">
    <source>
        <dbReference type="ARBA" id="ARBA00023237"/>
    </source>
</evidence>
<evidence type="ECO:0000256" key="2">
    <source>
        <dbReference type="ARBA" id="ARBA00006275"/>
    </source>
</evidence>
<evidence type="ECO:0000313" key="10">
    <source>
        <dbReference type="Proteomes" id="UP000182248"/>
    </source>
</evidence>
<keyword evidence="4" id="KW-0472">Membrane</keyword>
<feature type="domain" description="SusD-like N-terminal" evidence="8">
    <location>
        <begin position="89"/>
        <end position="217"/>
    </location>
</feature>
<feature type="chain" id="PRO_5009666666" evidence="6">
    <location>
        <begin position="19"/>
        <end position="560"/>
    </location>
</feature>
<comment type="subcellular location">
    <subcellularLocation>
        <location evidence="1">Cell outer membrane</location>
    </subcellularLocation>
</comment>
<dbReference type="PROSITE" id="PS51257">
    <property type="entry name" value="PROKAR_LIPOPROTEIN"/>
    <property type="match status" value="1"/>
</dbReference>